<feature type="transmembrane region" description="Helical" evidence="7">
    <location>
        <begin position="290"/>
        <end position="311"/>
    </location>
</feature>
<evidence type="ECO:0000313" key="10">
    <source>
        <dbReference type="EMBL" id="GGI00637.1"/>
    </source>
</evidence>
<organism evidence="10 11">
    <name type="scientific">Arthrobacter liuii</name>
    <dbReference type="NCBI Taxonomy" id="1476996"/>
    <lineage>
        <taxon>Bacteria</taxon>
        <taxon>Bacillati</taxon>
        <taxon>Actinomycetota</taxon>
        <taxon>Actinomycetes</taxon>
        <taxon>Micrococcales</taxon>
        <taxon>Micrococcaceae</taxon>
        <taxon>Arthrobacter</taxon>
    </lineage>
</organism>
<dbReference type="PROSITE" id="PS50928">
    <property type="entry name" value="ABC_TM1"/>
    <property type="match status" value="2"/>
</dbReference>
<dbReference type="PANTHER" id="PTHR30043:SF1">
    <property type="entry name" value="ABC TRANSPORT SYSTEM PERMEASE PROTEIN P69"/>
    <property type="match status" value="1"/>
</dbReference>
<proteinExistence type="inferred from homology"/>
<feature type="transmembrane region" description="Helical" evidence="7">
    <location>
        <begin position="25"/>
        <end position="48"/>
    </location>
</feature>
<evidence type="ECO:0000259" key="9">
    <source>
        <dbReference type="PROSITE" id="PS50928"/>
    </source>
</evidence>
<gene>
    <name evidence="10" type="primary">phnE</name>
    <name evidence="10" type="ORF">GCM10007170_38240</name>
</gene>
<feature type="region of interest" description="Disordered" evidence="8">
    <location>
        <begin position="1"/>
        <end position="20"/>
    </location>
</feature>
<dbReference type="Proteomes" id="UP000643279">
    <property type="component" value="Unassembled WGS sequence"/>
</dbReference>
<comment type="subcellular location">
    <subcellularLocation>
        <location evidence="1 7">Cell membrane</location>
        <topology evidence="1 7">Multi-pass membrane protein</topology>
    </subcellularLocation>
</comment>
<evidence type="ECO:0000256" key="4">
    <source>
        <dbReference type="ARBA" id="ARBA00022692"/>
    </source>
</evidence>
<dbReference type="EMBL" id="BMFW01000028">
    <property type="protein sequence ID" value="GGI00637.1"/>
    <property type="molecule type" value="Genomic_DNA"/>
</dbReference>
<comment type="caution">
    <text evidence="10">The sequence shown here is derived from an EMBL/GenBank/DDBJ whole genome shotgun (WGS) entry which is preliminary data.</text>
</comment>
<feature type="transmembrane region" description="Helical" evidence="7">
    <location>
        <begin position="318"/>
        <end position="335"/>
    </location>
</feature>
<dbReference type="PANTHER" id="PTHR30043">
    <property type="entry name" value="PHOSPHONATES TRANSPORT SYSTEM PERMEASE PROTEIN"/>
    <property type="match status" value="1"/>
</dbReference>
<feature type="transmembrane region" description="Helical" evidence="7">
    <location>
        <begin position="515"/>
        <end position="535"/>
    </location>
</feature>
<dbReference type="CDD" id="cd06261">
    <property type="entry name" value="TM_PBP2"/>
    <property type="match status" value="2"/>
</dbReference>
<feature type="domain" description="ABC transmembrane type-1" evidence="9">
    <location>
        <begin position="84"/>
        <end position="267"/>
    </location>
</feature>
<sequence length="541" mass="57033">MTTLATPQAQAKIPRVGGGPGRRRAASLTIAGVLGFFAAAAIVAFATLDFSGVRFQKSITSAQRFFARMFPLDFSEPGELLRLTVLTLAIVICGTVLSAIISVPVAYWAARNTSPHPSLQWVGRATTVLARAFPELILIIILATMFSLGSLPGILAIGLHSVGMVAKLFADAIEQIDEGPRTAIRAAGGTKMQQFVSGILPQVTPSWIATILHRNDINLRASAILGYVGMPGLGYELSASIQRLDYKRAMAVALLLFLLCAVMEIISVFIRRMVLNSGHTASATPTPWERARGALMGWTAVAVIAASACIAQPNWSDFLTIWAVLPERIAYFFPFSTGEYTWPQAFAMLWDTTAIALAGTLIGVVFSSIIGSLAARNVAASSPARAGARLLLLMVRGIPELILAIVLILVTGLGGSAAALALGIGTVGLLGKLLADSIEEVDPGPERALKAVGASRPQVYFSSTMPQASPAFIGHMFYALDTNVRAATVLAVVGAGGVGQAMFNAAQLSKYNVVATFTLLVIAVVLSIEGLAVLLRKLLSY</sequence>
<dbReference type="RefSeq" id="WP_188573120.1">
    <property type="nucleotide sequence ID" value="NZ_BMFW01000028.1"/>
</dbReference>
<dbReference type="InterPro" id="IPR005769">
    <property type="entry name" value="PhnE/PtxC"/>
</dbReference>
<comment type="similarity">
    <text evidence="7">Belongs to the binding-protein-dependent transport system permease family.</text>
</comment>
<feature type="transmembrane region" description="Helical" evidence="7">
    <location>
        <begin position="85"/>
        <end position="110"/>
    </location>
</feature>
<feature type="transmembrane region" description="Helical" evidence="7">
    <location>
        <begin position="355"/>
        <end position="378"/>
    </location>
</feature>
<evidence type="ECO:0000256" key="6">
    <source>
        <dbReference type="ARBA" id="ARBA00023136"/>
    </source>
</evidence>
<keyword evidence="11" id="KW-1185">Reference proteome</keyword>
<feature type="transmembrane region" description="Helical" evidence="7">
    <location>
        <begin position="136"/>
        <end position="159"/>
    </location>
</feature>
<dbReference type="InterPro" id="IPR035906">
    <property type="entry name" value="MetI-like_sf"/>
</dbReference>
<dbReference type="Pfam" id="PF00528">
    <property type="entry name" value="BPD_transp_1"/>
    <property type="match status" value="2"/>
</dbReference>
<protein>
    <submittedName>
        <fullName evidence="10">Phosphate-import permease protein PhnE</fullName>
    </submittedName>
</protein>
<keyword evidence="6 7" id="KW-0472">Membrane</keyword>
<feature type="transmembrane region" description="Helical" evidence="7">
    <location>
        <begin position="249"/>
        <end position="270"/>
    </location>
</feature>
<dbReference type="Gene3D" id="1.10.3720.10">
    <property type="entry name" value="MetI-like"/>
    <property type="match status" value="2"/>
</dbReference>
<evidence type="ECO:0000256" key="1">
    <source>
        <dbReference type="ARBA" id="ARBA00004651"/>
    </source>
</evidence>
<keyword evidence="4 7" id="KW-0812">Transmembrane</keyword>
<name>A0ABQ2AXE9_9MICC</name>
<dbReference type="SUPFAM" id="SSF161098">
    <property type="entry name" value="MetI-like"/>
    <property type="match status" value="2"/>
</dbReference>
<evidence type="ECO:0000256" key="8">
    <source>
        <dbReference type="SAM" id="MobiDB-lite"/>
    </source>
</evidence>
<feature type="transmembrane region" description="Helical" evidence="7">
    <location>
        <begin position="484"/>
        <end position="503"/>
    </location>
</feature>
<keyword evidence="2 7" id="KW-0813">Transport</keyword>
<evidence type="ECO:0000256" key="7">
    <source>
        <dbReference type="RuleBase" id="RU363032"/>
    </source>
</evidence>
<dbReference type="NCBIfam" id="TIGR01097">
    <property type="entry name" value="PhnE"/>
    <property type="match status" value="1"/>
</dbReference>
<evidence type="ECO:0000256" key="2">
    <source>
        <dbReference type="ARBA" id="ARBA00022448"/>
    </source>
</evidence>
<evidence type="ECO:0000256" key="5">
    <source>
        <dbReference type="ARBA" id="ARBA00022989"/>
    </source>
</evidence>
<reference evidence="11" key="1">
    <citation type="journal article" date="2019" name="Int. J. Syst. Evol. Microbiol.">
        <title>The Global Catalogue of Microorganisms (GCM) 10K type strain sequencing project: providing services to taxonomists for standard genome sequencing and annotation.</title>
        <authorList>
            <consortium name="The Broad Institute Genomics Platform"/>
            <consortium name="The Broad Institute Genome Sequencing Center for Infectious Disease"/>
            <person name="Wu L."/>
            <person name="Ma J."/>
        </authorList>
    </citation>
    <scope>NUCLEOTIDE SEQUENCE [LARGE SCALE GENOMIC DNA]</scope>
    <source>
        <strain evidence="11">CGMCC 1.12778</strain>
    </source>
</reference>
<evidence type="ECO:0000313" key="11">
    <source>
        <dbReference type="Proteomes" id="UP000643279"/>
    </source>
</evidence>
<evidence type="ECO:0000256" key="3">
    <source>
        <dbReference type="ARBA" id="ARBA00022475"/>
    </source>
</evidence>
<feature type="domain" description="ABC transmembrane type-1" evidence="9">
    <location>
        <begin position="349"/>
        <end position="532"/>
    </location>
</feature>
<accession>A0ABQ2AXE9</accession>
<keyword evidence="3" id="KW-1003">Cell membrane</keyword>
<dbReference type="InterPro" id="IPR000515">
    <property type="entry name" value="MetI-like"/>
</dbReference>
<keyword evidence="5 7" id="KW-1133">Transmembrane helix</keyword>